<accession>F4CTU3</accession>
<dbReference type="AlphaFoldDB" id="F4CTU3"/>
<protein>
    <submittedName>
        <fullName evidence="1">Uncharacterized protein</fullName>
    </submittedName>
</protein>
<gene>
    <name evidence="1" type="ordered locus">Psed_0639</name>
</gene>
<sequence>MIVVTPRDLAFALATRLDDVVPPGLRVRADGGRVVVLRGDAVVGGSAAPRLLDGETGDRQVATATYATINAVQEVVAYCVASPWPARAGARPKPQARLDGGVLRAWYGPAARPVLALEPVHLL</sequence>
<evidence type="ECO:0000313" key="2">
    <source>
        <dbReference type="Proteomes" id="UP000007809"/>
    </source>
</evidence>
<dbReference type="Proteomes" id="UP000007809">
    <property type="component" value="Chromosome"/>
</dbReference>
<dbReference type="EMBL" id="CP002593">
    <property type="protein sequence ID" value="AEA22902.1"/>
    <property type="molecule type" value="Genomic_DNA"/>
</dbReference>
<evidence type="ECO:0000313" key="1">
    <source>
        <dbReference type="EMBL" id="AEA22902.1"/>
    </source>
</evidence>
<dbReference type="STRING" id="675635.Psed_0639"/>
<proteinExistence type="predicted"/>
<keyword evidence="2" id="KW-1185">Reference proteome</keyword>
<dbReference type="HOGENOM" id="CLU_2013368_0_0_11"/>
<dbReference type="KEGG" id="pdx:Psed_0639"/>
<name>F4CTU3_PSEUX</name>
<reference evidence="1 2" key="1">
    <citation type="journal article" date="2011" name="J. Bacteriol.">
        <title>Genome sequence of the 1,4-dioxane-degrading Pseudonocardia dioxanivorans strain CB1190.</title>
        <authorList>
            <person name="Sales C.M."/>
            <person name="Mahendra S."/>
            <person name="Grostern A."/>
            <person name="Parales R.E."/>
            <person name="Goodwin L.A."/>
            <person name="Woyke T."/>
            <person name="Nolan M."/>
            <person name="Lapidus A."/>
            <person name="Chertkov O."/>
            <person name="Ovchinnikova G."/>
            <person name="Sczyrba A."/>
            <person name="Alvarez-Cohen L."/>
        </authorList>
    </citation>
    <scope>NUCLEOTIDE SEQUENCE [LARGE SCALE GENOMIC DNA]</scope>
    <source>
        <strain evidence="2">ATCC 55486 / DSM 44775 / JCM 13855 / CB1190</strain>
    </source>
</reference>
<organism evidence="1 2">
    <name type="scientific">Pseudonocardia dioxanivorans (strain ATCC 55486 / DSM 44775 / JCM 13855 / CB1190)</name>
    <dbReference type="NCBI Taxonomy" id="675635"/>
    <lineage>
        <taxon>Bacteria</taxon>
        <taxon>Bacillati</taxon>
        <taxon>Actinomycetota</taxon>
        <taxon>Actinomycetes</taxon>
        <taxon>Pseudonocardiales</taxon>
        <taxon>Pseudonocardiaceae</taxon>
        <taxon>Pseudonocardia</taxon>
    </lineage>
</organism>